<sequence>MINFPALRTKRITARLKELSMLDAIALASLPEHLGEESTTFFLRAALAEASGIADPAQWTVQERTLAVCHYMASTFDDGPDFSLDGQKSRYSDYLVGEKDYALDEIDVGEVEGDKWTVRHLTGAMAGAIERLQGEIPGIAGRTHWQIGLMAAQLVPNGDSGDQLSDGEFDAFLLKRMQVIAGFPESVFTVLLERYEHGNRELEHLFRISFDDNGLLVLPREGSAAELPPARFPARSCITSLAHFLGGKPQAVGA</sequence>
<evidence type="ECO:0000313" key="2">
    <source>
        <dbReference type="Proteomes" id="UP000254084"/>
    </source>
</evidence>
<dbReference type="Proteomes" id="UP000254084">
    <property type="component" value="Unassembled WGS sequence"/>
</dbReference>
<organism evidence="1 2">
    <name type="scientific">Ectopseudomonas oleovorans</name>
    <name type="common">Pseudomonas oleovorans</name>
    <dbReference type="NCBI Taxonomy" id="301"/>
    <lineage>
        <taxon>Bacteria</taxon>
        <taxon>Pseudomonadati</taxon>
        <taxon>Pseudomonadota</taxon>
        <taxon>Gammaproteobacteria</taxon>
        <taxon>Pseudomonadales</taxon>
        <taxon>Pseudomonadaceae</taxon>
        <taxon>Ectopseudomonas</taxon>
    </lineage>
</organism>
<dbReference type="RefSeq" id="WP_084340514.1">
    <property type="nucleotide sequence ID" value="NZ_UGUW01000004.1"/>
</dbReference>
<accession>A0A379K530</accession>
<evidence type="ECO:0000313" key="1">
    <source>
        <dbReference type="EMBL" id="SUD59807.1"/>
    </source>
</evidence>
<dbReference type="AlphaFoldDB" id="A0A379K530"/>
<proteinExistence type="predicted"/>
<gene>
    <name evidence="1" type="ORF">NCTC10860_02120</name>
</gene>
<protein>
    <submittedName>
        <fullName evidence="1">Uncharacterized protein</fullName>
    </submittedName>
</protein>
<dbReference type="EMBL" id="UGUW01000004">
    <property type="protein sequence ID" value="SUD59807.1"/>
    <property type="molecule type" value="Genomic_DNA"/>
</dbReference>
<name>A0A379K530_ECTOL</name>
<reference evidence="1 2" key="1">
    <citation type="submission" date="2018-06" db="EMBL/GenBank/DDBJ databases">
        <authorList>
            <consortium name="Pathogen Informatics"/>
            <person name="Doyle S."/>
        </authorList>
    </citation>
    <scope>NUCLEOTIDE SEQUENCE [LARGE SCALE GENOMIC DNA]</scope>
    <source>
        <strain evidence="1 2">NCTC10860</strain>
    </source>
</reference>